<dbReference type="PANTHER" id="PTHR30373">
    <property type="entry name" value="UPF0603 PROTEIN YGCG"/>
    <property type="match status" value="1"/>
</dbReference>
<dbReference type="EMBL" id="DS986499">
    <property type="protein sequence ID" value="EDV18455.1"/>
    <property type="molecule type" value="Genomic_DNA"/>
</dbReference>
<dbReference type="HOGENOM" id="CLU_1706528_0_0_1"/>
<dbReference type="AlphaFoldDB" id="B3SFP0"/>
<dbReference type="SUPFAM" id="SSF140478">
    <property type="entry name" value="LemA-like"/>
    <property type="match status" value="1"/>
</dbReference>
<reference evidence="2 3" key="1">
    <citation type="journal article" date="2008" name="Nature">
        <title>The Trichoplax genome and the nature of placozoans.</title>
        <authorList>
            <person name="Srivastava M."/>
            <person name="Begovic E."/>
            <person name="Chapman J."/>
            <person name="Putnam N.H."/>
            <person name="Hellsten U."/>
            <person name="Kawashima T."/>
            <person name="Kuo A."/>
            <person name="Mitros T."/>
            <person name="Salamov A."/>
            <person name="Carpenter M.L."/>
            <person name="Signorovitch A.Y."/>
            <person name="Moreno M.A."/>
            <person name="Kamm K."/>
            <person name="Grimwood J."/>
            <person name="Schmutz J."/>
            <person name="Shapiro H."/>
            <person name="Grigoriev I.V."/>
            <person name="Buss L.W."/>
            <person name="Schierwater B."/>
            <person name="Dellaporta S.L."/>
            <person name="Rokhsar D.S."/>
        </authorList>
    </citation>
    <scope>NUCLEOTIDE SEQUENCE [LARGE SCALE GENOMIC DNA]</scope>
    <source>
        <strain evidence="2 3">Grell-BS-1999</strain>
    </source>
</reference>
<dbReference type="Gene3D" id="3.10.310.50">
    <property type="match status" value="1"/>
</dbReference>
<dbReference type="PANTHER" id="PTHR30373:SF2">
    <property type="entry name" value="UPF0603 PROTEIN YGCG"/>
    <property type="match status" value="1"/>
</dbReference>
<feature type="domain" description="TPM" evidence="1">
    <location>
        <begin position="33"/>
        <end position="118"/>
    </location>
</feature>
<dbReference type="Proteomes" id="UP000009022">
    <property type="component" value="Unassembled WGS sequence"/>
</dbReference>
<dbReference type="GeneID" id="6760273"/>
<accession>B3SFP0</accession>
<dbReference type="Pfam" id="PF04536">
    <property type="entry name" value="TPM_phosphatase"/>
    <property type="match status" value="1"/>
</dbReference>
<dbReference type="KEGG" id="tad:TRIADDRAFT_63025"/>
<evidence type="ECO:0000259" key="1">
    <source>
        <dbReference type="Pfam" id="PF04536"/>
    </source>
</evidence>
<dbReference type="InParanoid" id="B3SFP0"/>
<dbReference type="STRING" id="10228.B3SFP0"/>
<protein>
    <recommendedName>
        <fullName evidence="1">TPM domain-containing protein</fullName>
    </recommendedName>
</protein>
<dbReference type="CTD" id="6760273"/>
<dbReference type="OrthoDB" id="5872539at2759"/>
<dbReference type="InterPro" id="IPR023353">
    <property type="entry name" value="LemA-like_dom_sf"/>
</dbReference>
<dbReference type="GO" id="GO:0016020">
    <property type="term" value="C:membrane"/>
    <property type="evidence" value="ECO:0007669"/>
    <property type="project" value="UniProtKB-SubCell"/>
</dbReference>
<keyword evidence="3" id="KW-1185">Reference proteome</keyword>
<dbReference type="RefSeq" id="XP_002119059.1">
    <property type="nucleotide sequence ID" value="XM_002119023.1"/>
</dbReference>
<dbReference type="InterPro" id="IPR007621">
    <property type="entry name" value="TPM_dom"/>
</dbReference>
<evidence type="ECO:0000313" key="2">
    <source>
        <dbReference type="EMBL" id="EDV18455.1"/>
    </source>
</evidence>
<proteinExistence type="predicted"/>
<evidence type="ECO:0000313" key="3">
    <source>
        <dbReference type="Proteomes" id="UP000009022"/>
    </source>
</evidence>
<organism evidence="2 3">
    <name type="scientific">Trichoplax adhaerens</name>
    <name type="common">Trichoplax reptans</name>
    <dbReference type="NCBI Taxonomy" id="10228"/>
    <lineage>
        <taxon>Eukaryota</taxon>
        <taxon>Metazoa</taxon>
        <taxon>Placozoa</taxon>
        <taxon>Uniplacotomia</taxon>
        <taxon>Trichoplacea</taxon>
        <taxon>Trichoplacidae</taxon>
        <taxon>Trichoplax</taxon>
    </lineage>
</organism>
<sequence>MGSALSKLLAVSERYPELKATQNFLTLQSQIEVDQANVISPAIKDQITEILTNIENTTTDQIVILMLPTLDGHSIEDYGYKLARHWGIGQKDKDNGAIIIVDVNERSIRIEVGYGLEDSCCVFIEVFEIIGIFPKLDFISTCTFVGSLDLRMIG</sequence>
<name>B3SFP0_TRIAD</name>
<gene>
    <name evidence="2" type="ORF">TRIADDRAFT_63025</name>
</gene>